<evidence type="ECO:0000256" key="8">
    <source>
        <dbReference type="ARBA" id="ARBA00022985"/>
    </source>
</evidence>
<feature type="transmembrane region" description="Helical" evidence="12">
    <location>
        <begin position="29"/>
        <end position="55"/>
    </location>
</feature>
<feature type="transmembrane region" description="Helical" evidence="12">
    <location>
        <begin position="6"/>
        <end position="22"/>
    </location>
</feature>
<evidence type="ECO:0000313" key="14">
    <source>
        <dbReference type="EMBL" id="MFC7392358.1"/>
    </source>
</evidence>
<evidence type="ECO:0000256" key="2">
    <source>
        <dbReference type="ARBA" id="ARBA00007362"/>
    </source>
</evidence>
<dbReference type="InterPro" id="IPR000390">
    <property type="entry name" value="Small_drug/metabolite_transptr"/>
</dbReference>
<accession>A0ABW2PSJ1</accession>
<dbReference type="EMBL" id="JBHTCO010000004">
    <property type="protein sequence ID" value="MFC7392358.1"/>
    <property type="molecule type" value="Genomic_DNA"/>
</dbReference>
<evidence type="ECO:0000256" key="10">
    <source>
        <dbReference type="ARBA" id="ARBA00023098"/>
    </source>
</evidence>
<evidence type="ECO:0000313" key="15">
    <source>
        <dbReference type="Proteomes" id="UP001596505"/>
    </source>
</evidence>
<dbReference type="PANTHER" id="PTHR30561:SF9">
    <property type="entry name" value="4-AMINO-4-DEOXY-L-ARABINOSE-PHOSPHOUNDECAPRENOL FLIPPASE SUBUNIT ARNF-RELATED"/>
    <property type="match status" value="1"/>
</dbReference>
<evidence type="ECO:0000256" key="11">
    <source>
        <dbReference type="ARBA" id="ARBA00023136"/>
    </source>
</evidence>
<dbReference type="PANTHER" id="PTHR30561">
    <property type="entry name" value="SMR FAMILY PROTON-DEPENDENT DRUG EFFLUX TRANSPORTER SUGE"/>
    <property type="match status" value="1"/>
</dbReference>
<feature type="domain" description="EamA" evidence="13">
    <location>
        <begin position="4"/>
        <end position="136"/>
    </location>
</feature>
<keyword evidence="6" id="KW-0441">Lipid A biosynthesis</keyword>
<comment type="similarity">
    <text evidence="2">Belongs to the EamA transporter family.</text>
</comment>
<dbReference type="Proteomes" id="UP001596505">
    <property type="component" value="Unassembled WGS sequence"/>
</dbReference>
<evidence type="ECO:0000256" key="12">
    <source>
        <dbReference type="SAM" id="Phobius"/>
    </source>
</evidence>
<feature type="transmembrane region" description="Helical" evidence="12">
    <location>
        <begin position="170"/>
        <end position="193"/>
    </location>
</feature>
<evidence type="ECO:0000256" key="6">
    <source>
        <dbReference type="ARBA" id="ARBA00022556"/>
    </source>
</evidence>
<protein>
    <submittedName>
        <fullName evidence="14">EamA family transporter</fullName>
    </submittedName>
</protein>
<organism evidence="14 15">
    <name type="scientific">Scopulibacillus cellulosilyticus</name>
    <dbReference type="NCBI Taxonomy" id="2665665"/>
    <lineage>
        <taxon>Bacteria</taxon>
        <taxon>Bacillati</taxon>
        <taxon>Bacillota</taxon>
        <taxon>Bacilli</taxon>
        <taxon>Bacillales</taxon>
        <taxon>Sporolactobacillaceae</taxon>
        <taxon>Scopulibacillus</taxon>
    </lineage>
</organism>
<dbReference type="InterPro" id="IPR000620">
    <property type="entry name" value="EamA_dom"/>
</dbReference>
<feature type="transmembrane region" description="Helical" evidence="12">
    <location>
        <begin position="146"/>
        <end position="164"/>
    </location>
</feature>
<keyword evidence="10" id="KW-0443">Lipid metabolism</keyword>
<keyword evidence="7 12" id="KW-0812">Transmembrane</keyword>
<proteinExistence type="inferred from homology"/>
<keyword evidence="4" id="KW-0444">Lipid biosynthesis</keyword>
<feature type="transmembrane region" description="Helical" evidence="12">
    <location>
        <begin position="120"/>
        <end position="139"/>
    </location>
</feature>
<keyword evidence="9 12" id="KW-1133">Transmembrane helix</keyword>
<evidence type="ECO:0000256" key="4">
    <source>
        <dbReference type="ARBA" id="ARBA00022516"/>
    </source>
</evidence>
<evidence type="ECO:0000256" key="9">
    <source>
        <dbReference type="ARBA" id="ARBA00022989"/>
    </source>
</evidence>
<dbReference type="Pfam" id="PF00892">
    <property type="entry name" value="EamA"/>
    <property type="match status" value="2"/>
</dbReference>
<feature type="transmembrane region" description="Helical" evidence="12">
    <location>
        <begin position="92"/>
        <end position="114"/>
    </location>
</feature>
<dbReference type="RefSeq" id="WP_380964406.1">
    <property type="nucleotide sequence ID" value="NZ_JBHTCO010000004.1"/>
</dbReference>
<keyword evidence="3" id="KW-1003">Cell membrane</keyword>
<comment type="caution">
    <text evidence="14">The sequence shown here is derived from an EMBL/GenBank/DDBJ whole genome shotgun (WGS) entry which is preliminary data.</text>
</comment>
<gene>
    <name evidence="14" type="ORF">ACFQRG_05125</name>
</gene>
<keyword evidence="15" id="KW-1185">Reference proteome</keyword>
<name>A0ABW2PSJ1_9BACL</name>
<evidence type="ECO:0000256" key="1">
    <source>
        <dbReference type="ARBA" id="ARBA00004651"/>
    </source>
</evidence>
<evidence type="ECO:0000256" key="7">
    <source>
        <dbReference type="ARBA" id="ARBA00022692"/>
    </source>
</evidence>
<comment type="subcellular location">
    <subcellularLocation>
        <location evidence="1">Cell membrane</location>
        <topology evidence="1">Multi-pass membrane protein</topology>
    </subcellularLocation>
</comment>
<keyword evidence="5" id="KW-0997">Cell inner membrane</keyword>
<evidence type="ECO:0000256" key="5">
    <source>
        <dbReference type="ARBA" id="ARBA00022519"/>
    </source>
</evidence>
<keyword evidence="8" id="KW-0448">Lipopolysaccharide biosynthesis</keyword>
<evidence type="ECO:0000259" key="13">
    <source>
        <dbReference type="Pfam" id="PF00892"/>
    </source>
</evidence>
<feature type="transmembrane region" description="Helical" evidence="12">
    <location>
        <begin position="214"/>
        <end position="237"/>
    </location>
</feature>
<feature type="domain" description="EamA" evidence="13">
    <location>
        <begin position="149"/>
        <end position="284"/>
    </location>
</feature>
<keyword evidence="11 12" id="KW-0472">Membrane</keyword>
<dbReference type="SUPFAM" id="SSF103481">
    <property type="entry name" value="Multidrug resistance efflux transporter EmrE"/>
    <property type="match status" value="2"/>
</dbReference>
<dbReference type="Gene3D" id="1.10.3730.20">
    <property type="match status" value="2"/>
</dbReference>
<feature type="transmembrane region" description="Helical" evidence="12">
    <location>
        <begin position="270"/>
        <end position="286"/>
    </location>
</feature>
<evidence type="ECO:0000256" key="3">
    <source>
        <dbReference type="ARBA" id="ARBA00022475"/>
    </source>
</evidence>
<sequence length="287" mass="32085">MSVIALILVLISSVIHATWNLLSKKAEGGYIFVWLFTFLGAVFYTPFVIILILWMHPHFKMIDWVFIIGSALIHLLYFMTLQKGYAKSDFSIVYPIARGIGPIIATIIAVIVYHEKPSPFVILGTIIIVFSVFMMSGGIKLLKGHVDIVGVLYGVIVGLCIGTYTTWDKYAVGFLLLSPIIYDYFCTLFRFVFLTPSAITKKEKVKSIWHQYKWQAFTVGILNSLAYILVLTALSIAPVSYIAPLREIGILIGTLFGVYFLKESYGKKQILLAGFMVVGVICIAISE</sequence>
<dbReference type="InterPro" id="IPR037185">
    <property type="entry name" value="EmrE-like"/>
</dbReference>
<feature type="transmembrane region" description="Helical" evidence="12">
    <location>
        <begin position="243"/>
        <end position="261"/>
    </location>
</feature>
<reference evidence="15" key="1">
    <citation type="journal article" date="2019" name="Int. J. Syst. Evol. Microbiol.">
        <title>The Global Catalogue of Microorganisms (GCM) 10K type strain sequencing project: providing services to taxonomists for standard genome sequencing and annotation.</title>
        <authorList>
            <consortium name="The Broad Institute Genomics Platform"/>
            <consortium name="The Broad Institute Genome Sequencing Center for Infectious Disease"/>
            <person name="Wu L."/>
            <person name="Ma J."/>
        </authorList>
    </citation>
    <scope>NUCLEOTIDE SEQUENCE [LARGE SCALE GENOMIC DNA]</scope>
    <source>
        <strain evidence="15">CGMCC 1.16305</strain>
    </source>
</reference>
<feature type="transmembrane region" description="Helical" evidence="12">
    <location>
        <begin position="61"/>
        <end position="80"/>
    </location>
</feature>